<evidence type="ECO:0000256" key="4">
    <source>
        <dbReference type="RuleBase" id="RU003345"/>
    </source>
</evidence>
<dbReference type="InterPro" id="IPR029510">
    <property type="entry name" value="Ald_DH_CS_GLU"/>
</dbReference>
<dbReference type="Gene3D" id="3.40.309.10">
    <property type="entry name" value="Aldehyde Dehydrogenase, Chain A, domain 2"/>
    <property type="match status" value="1"/>
</dbReference>
<dbReference type="InterPro" id="IPR016162">
    <property type="entry name" value="Ald_DH_N"/>
</dbReference>
<dbReference type="Pfam" id="PF00171">
    <property type="entry name" value="Aldedh"/>
    <property type="match status" value="1"/>
</dbReference>
<protein>
    <submittedName>
        <fullName evidence="6">Succinate-semialdehyde dehydrogenase [NADP(+)] GabD</fullName>
    </submittedName>
</protein>
<sequence length="475" mass="51692">MELLNFINGKNYIAGNWVEVVDQLSVINPATGETIATVPNLTEELVLATIDNSITGFNIWSQMTVEQRSKILRSWHQLVLKHIAELAYIVTIENGKILEDAKREILYGAAFIEWFTDIMTQVSGTIVQGNNFRHKVITEYEPVGLVAAITPWNFPSAMVARKLAPALAAGCSVILKPSSLTPLSALALVKLAADAGLPPGVVNVITGDSNKIGKIITQDFRIRKLSFTGSTEVGKKLYQDCAGTIKRLSLELGGNAPFIIFADADLEKTAADLITAKIRSGGQSCVSPNRIFIEEIIYDQFIEILVSKFASLKVGNGIESTSDIGPLINAKAVEKILDLLSESTNSGAKIICGGKALKNFLDPTIVIDCNEEMKIFHTEIFGPVIACYKFKTIEQVIELANKTEYGLQAYIYSSKLETIHKMSAQLDFGMVSVNSPLPANAKAAFAGRKASGFGIEGSRDGIYEYLNTKYVNLTI</sequence>
<reference evidence="6 7" key="1">
    <citation type="submission" date="2022-10" db="EMBL/GenBank/DDBJ databases">
        <title>Host association and intracellularity evolved multiple times independently in the Rickettsiales.</title>
        <authorList>
            <person name="Castelli M."/>
            <person name="Nardi T."/>
            <person name="Gammuto L."/>
            <person name="Bellinzona G."/>
            <person name="Sabaneyeva E."/>
            <person name="Potekhin A."/>
            <person name="Serra V."/>
            <person name="Petroni G."/>
            <person name="Sassera D."/>
        </authorList>
    </citation>
    <scope>NUCLEOTIDE SEQUENCE [LARGE SCALE GENOMIC DNA]</scope>
    <source>
        <strain evidence="6 7">Kr 154-4</strain>
    </source>
</reference>
<dbReference type="InterPro" id="IPR016163">
    <property type="entry name" value="Ald_DH_C"/>
</dbReference>
<comment type="similarity">
    <text evidence="1 4">Belongs to the aldehyde dehydrogenase family.</text>
</comment>
<evidence type="ECO:0000256" key="3">
    <source>
        <dbReference type="PROSITE-ProRule" id="PRU10007"/>
    </source>
</evidence>
<evidence type="ECO:0000313" key="6">
    <source>
        <dbReference type="EMBL" id="WPY00275.1"/>
    </source>
</evidence>
<evidence type="ECO:0000313" key="7">
    <source>
        <dbReference type="Proteomes" id="UP001326613"/>
    </source>
</evidence>
<dbReference type="CDD" id="cd07103">
    <property type="entry name" value="ALDH_F5_SSADH_GabD"/>
    <property type="match status" value="1"/>
</dbReference>
<dbReference type="InterPro" id="IPR016161">
    <property type="entry name" value="Ald_DH/histidinol_DH"/>
</dbReference>
<dbReference type="PANTHER" id="PTHR43353">
    <property type="entry name" value="SUCCINATE-SEMIALDEHYDE DEHYDROGENASE, MITOCHONDRIAL"/>
    <property type="match status" value="1"/>
</dbReference>
<feature type="active site" evidence="3">
    <location>
        <position position="251"/>
    </location>
</feature>
<keyword evidence="2 4" id="KW-0560">Oxidoreductase</keyword>
<evidence type="ECO:0000259" key="5">
    <source>
        <dbReference type="Pfam" id="PF00171"/>
    </source>
</evidence>
<accession>A0ABZ0UQF0</accession>
<keyword evidence="7" id="KW-1185">Reference proteome</keyword>
<dbReference type="InterPro" id="IPR015590">
    <property type="entry name" value="Aldehyde_DH_dom"/>
</dbReference>
<dbReference type="Gene3D" id="3.40.605.10">
    <property type="entry name" value="Aldehyde Dehydrogenase, Chain A, domain 1"/>
    <property type="match status" value="1"/>
</dbReference>
<evidence type="ECO:0000256" key="2">
    <source>
        <dbReference type="ARBA" id="ARBA00023002"/>
    </source>
</evidence>
<evidence type="ECO:0000256" key="1">
    <source>
        <dbReference type="ARBA" id="ARBA00009986"/>
    </source>
</evidence>
<dbReference type="PANTHER" id="PTHR43353:SF5">
    <property type="entry name" value="SUCCINATE-SEMIALDEHYDE DEHYDROGENASE, MITOCHONDRIAL"/>
    <property type="match status" value="1"/>
</dbReference>
<dbReference type="SUPFAM" id="SSF53720">
    <property type="entry name" value="ALDH-like"/>
    <property type="match status" value="1"/>
</dbReference>
<gene>
    <name evidence="6" type="ORF">Trichorick_00147</name>
</gene>
<proteinExistence type="inferred from homology"/>
<dbReference type="PROSITE" id="PS00687">
    <property type="entry name" value="ALDEHYDE_DEHYDR_GLU"/>
    <property type="match status" value="1"/>
</dbReference>
<dbReference type="EMBL" id="CP112932">
    <property type="protein sequence ID" value="WPY00275.1"/>
    <property type="molecule type" value="Genomic_DNA"/>
</dbReference>
<organism evidence="6 7">
    <name type="scientific">Candidatus Trichorickettsia mobilis</name>
    <dbReference type="NCBI Taxonomy" id="1346319"/>
    <lineage>
        <taxon>Bacteria</taxon>
        <taxon>Pseudomonadati</taxon>
        <taxon>Pseudomonadota</taxon>
        <taxon>Alphaproteobacteria</taxon>
        <taxon>Rickettsiales</taxon>
        <taxon>Rickettsiaceae</taxon>
        <taxon>Rickettsieae</taxon>
        <taxon>Candidatus Trichorickettsia</taxon>
    </lineage>
</organism>
<name>A0ABZ0UQF0_9RICK</name>
<dbReference type="Proteomes" id="UP001326613">
    <property type="component" value="Chromosome"/>
</dbReference>
<dbReference type="InterPro" id="IPR050740">
    <property type="entry name" value="Aldehyde_DH_Superfamily"/>
</dbReference>
<feature type="domain" description="Aldehyde dehydrogenase" evidence="5">
    <location>
        <begin position="22"/>
        <end position="471"/>
    </location>
</feature>
<dbReference type="RefSeq" id="WP_323738363.1">
    <property type="nucleotide sequence ID" value="NZ_CP112932.1"/>
</dbReference>